<organism evidence="15 16">
    <name type="scientific">Robinsoniella peoriensis</name>
    <dbReference type="NCBI Taxonomy" id="180332"/>
    <lineage>
        <taxon>Bacteria</taxon>
        <taxon>Bacillati</taxon>
        <taxon>Bacillota</taxon>
        <taxon>Clostridia</taxon>
        <taxon>Lachnospirales</taxon>
        <taxon>Lachnospiraceae</taxon>
        <taxon>Robinsoniella</taxon>
    </lineage>
</organism>
<proteinExistence type="inferred from homology"/>
<evidence type="ECO:0000256" key="1">
    <source>
        <dbReference type="ARBA" id="ARBA00000085"/>
    </source>
</evidence>
<keyword evidence="16" id="KW-1185">Reference proteome</keyword>
<feature type="signal peptide" evidence="12">
    <location>
        <begin position="1"/>
        <end position="29"/>
    </location>
</feature>
<dbReference type="PANTHER" id="PTHR45339">
    <property type="entry name" value="HYBRID SIGNAL TRANSDUCTION HISTIDINE KINASE J"/>
    <property type="match status" value="1"/>
</dbReference>
<keyword evidence="11" id="KW-0472">Membrane</keyword>
<dbReference type="InterPro" id="IPR001638">
    <property type="entry name" value="Solute-binding_3/MltF_N"/>
</dbReference>
<dbReference type="CDD" id="cd00082">
    <property type="entry name" value="HisKA"/>
    <property type="match status" value="1"/>
</dbReference>
<dbReference type="InterPro" id="IPR003594">
    <property type="entry name" value="HATPase_dom"/>
</dbReference>
<dbReference type="InterPro" id="IPR005467">
    <property type="entry name" value="His_kinase_dom"/>
</dbReference>
<dbReference type="SUPFAM" id="SSF47384">
    <property type="entry name" value="Homodimeric domain of signal transducing histidine kinase"/>
    <property type="match status" value="1"/>
</dbReference>
<dbReference type="Proteomes" id="UP000306509">
    <property type="component" value="Unassembled WGS sequence"/>
</dbReference>
<evidence type="ECO:0000256" key="9">
    <source>
        <dbReference type="ARBA" id="ARBA00074306"/>
    </source>
</evidence>
<dbReference type="Pfam" id="PF00497">
    <property type="entry name" value="SBP_bac_3"/>
    <property type="match status" value="1"/>
</dbReference>
<dbReference type="Pfam" id="PF00072">
    <property type="entry name" value="Response_reg"/>
    <property type="match status" value="1"/>
</dbReference>
<keyword evidence="12" id="KW-0732">Signal</keyword>
<dbReference type="InterPro" id="IPR011006">
    <property type="entry name" value="CheY-like_superfamily"/>
</dbReference>
<comment type="catalytic activity">
    <reaction evidence="1">
        <text>ATP + protein L-histidine = ADP + protein N-phospho-L-histidine.</text>
        <dbReference type="EC" id="2.7.13.3"/>
    </reaction>
</comment>
<dbReference type="SMART" id="SM00388">
    <property type="entry name" value="HisKA"/>
    <property type="match status" value="1"/>
</dbReference>
<keyword evidence="11" id="KW-0812">Transmembrane</keyword>
<keyword evidence="11" id="KW-1133">Transmembrane helix</keyword>
<evidence type="ECO:0000259" key="13">
    <source>
        <dbReference type="PROSITE" id="PS50109"/>
    </source>
</evidence>
<feature type="chain" id="PRO_5020975492" description="Circadian input-output histidine kinase CikA" evidence="12">
    <location>
        <begin position="30"/>
        <end position="932"/>
    </location>
</feature>
<feature type="domain" description="Response regulatory" evidence="14">
    <location>
        <begin position="810"/>
        <end position="931"/>
    </location>
</feature>
<evidence type="ECO:0000256" key="8">
    <source>
        <dbReference type="ARBA" id="ARBA00024867"/>
    </source>
</evidence>
<comment type="caution">
    <text evidence="15">The sequence shown here is derived from an EMBL/GenBank/DDBJ whole genome shotgun (WGS) entry which is preliminary data.</text>
</comment>
<evidence type="ECO:0000256" key="6">
    <source>
        <dbReference type="ARBA" id="ARBA00022777"/>
    </source>
</evidence>
<keyword evidence="15" id="KW-0808">Transferase</keyword>
<keyword evidence="6" id="KW-0418">Kinase</keyword>
<dbReference type="SUPFAM" id="SSF53850">
    <property type="entry name" value="Periplasmic binding protein-like II"/>
    <property type="match status" value="2"/>
</dbReference>
<dbReference type="PANTHER" id="PTHR45339:SF1">
    <property type="entry name" value="HYBRID SIGNAL TRANSDUCTION HISTIDINE KINASE J"/>
    <property type="match status" value="1"/>
</dbReference>
<sequence precursor="true">MKPYTRCFAFSLALILLFCTVSPTLYVSAGSTSSAPAPRRVLKVAYPTTRGLSETDVKGNRIGQVADFLNEISKYTNWEYEFVEGDGSDLMNRITTGELDLMGGMFYDESYEDWFDYPEYNIGYNHAVLFARKDDTSIRSYDIQTLNGKTIGVFEKAADKIERLQRYLDLNGITCKLRYYSNADMKNDSLHYLLAEGKVDLLLGNDLEADGTFRVATSFQAQPMYIVTTHGKQDILDELNQAMGYILNANPNFAQDLYETNFTGIADTKLNFTPEEEDYIRQAEPIRVAAISQWHPLYCLEDESDHNGVVPEFLKKIEEESGLSFEFVFADNYEDSIRLVQDKKADMLGCFLDSDSTASEKGLALTASYSSMSNIIIKNKFASYPSDGLTAAVLDGRTLPASINADKIKIYPTTLEGIKAVNKGDADFIYGLSAGMERDLQSGGFQNITILTTNTTKTKAAFALAKPISPTLLTILNKSISNITTEDKTTITNRNMVSLGYNNITLSALVYSNPLAFILTITVFLLLLVAILMIIVRSRVRNTLMRNELQKAEAANRAKSGFLSKMSHEIRTPMNAIVGLSNLASMSDEVTPAIANYLQKIQSSSRYLLALINDILDMSKIENGKMVLSSEDFSLSMMLNELESMIQSQAEQKGLNCCFQYQLAHDWFTGDVIRLKQVLTNLMSNALKFTPPGGSIRLDAQELSHSETNACVRFSVQDTGIGIPEDEIERIFSAFEQAGTSVSKSSGTGLGLPISRTIVELMGGNLTAESTPGKGSEFSFTLDLPVCAVKPQQQTDEPETLTQTDLTAFRVLLAEDNDLNAEIASELLEMQGAAVQRAQNGQEAVDLFENNPAGYYQCILMDIQMPVKNGLDAAREIRASEHPDGKNIPIIAMTANSFKEDMDAAYAAGMNHFVPKPIDVNHLFHVLGEILK</sequence>
<evidence type="ECO:0000259" key="14">
    <source>
        <dbReference type="PROSITE" id="PS50110"/>
    </source>
</evidence>
<evidence type="ECO:0000256" key="2">
    <source>
        <dbReference type="ARBA" id="ARBA00006402"/>
    </source>
</evidence>
<dbReference type="CDD" id="cd16922">
    <property type="entry name" value="HATPase_EvgS-ArcB-TorS-like"/>
    <property type="match status" value="1"/>
</dbReference>
<protein>
    <recommendedName>
        <fullName evidence="9">Circadian input-output histidine kinase CikA</fullName>
        <ecNumber evidence="3">2.7.13.3</ecNumber>
    </recommendedName>
    <alternativeName>
        <fullName evidence="4">Stage 0 sporulation protein A homolog</fullName>
    </alternativeName>
</protein>
<dbReference type="InterPro" id="IPR003661">
    <property type="entry name" value="HisK_dim/P_dom"/>
</dbReference>
<dbReference type="SMART" id="SM00062">
    <property type="entry name" value="PBPb"/>
    <property type="match status" value="1"/>
</dbReference>
<evidence type="ECO:0000256" key="7">
    <source>
        <dbReference type="ARBA" id="ARBA00023012"/>
    </source>
</evidence>
<dbReference type="Gene3D" id="1.10.287.130">
    <property type="match status" value="1"/>
</dbReference>
<comment type="function">
    <text evidence="8">May play the central regulatory role in sporulation. It may be an element of the effector pathway responsible for the activation of sporulation genes in response to nutritional stress. Spo0A may act in concert with spo0H (a sigma factor) to control the expression of some genes that are critical to the sporulation process.</text>
</comment>
<dbReference type="Gene3D" id="3.30.565.10">
    <property type="entry name" value="Histidine kinase-like ATPase, C-terminal domain"/>
    <property type="match status" value="1"/>
</dbReference>
<evidence type="ECO:0000313" key="15">
    <source>
        <dbReference type="EMBL" id="TLC98510.1"/>
    </source>
</evidence>
<dbReference type="EMBL" id="QGQD01000092">
    <property type="protein sequence ID" value="TLC98510.1"/>
    <property type="molecule type" value="Genomic_DNA"/>
</dbReference>
<dbReference type="RefSeq" id="WP_138003757.1">
    <property type="nucleotide sequence ID" value="NZ_QGQD01000092.1"/>
</dbReference>
<dbReference type="Pfam" id="PF00512">
    <property type="entry name" value="HisKA"/>
    <property type="match status" value="1"/>
</dbReference>
<accession>A0A4U8Q1G3</accession>
<dbReference type="PROSITE" id="PS50109">
    <property type="entry name" value="HIS_KIN"/>
    <property type="match status" value="1"/>
</dbReference>
<reference evidence="15 16" key="1">
    <citation type="journal article" date="2019" name="Anaerobe">
        <title>Detection of Robinsoniella peoriensis in multiple bone samples of a trauma patient.</title>
        <authorList>
            <person name="Schrottner P."/>
            <person name="Hartwich K."/>
            <person name="Bunk B."/>
            <person name="Schober I."/>
            <person name="Helbig S."/>
            <person name="Rudolph W.W."/>
            <person name="Gunzer F."/>
        </authorList>
    </citation>
    <scope>NUCLEOTIDE SEQUENCE [LARGE SCALE GENOMIC DNA]</scope>
    <source>
        <strain evidence="15 16">DSM 106044</strain>
    </source>
</reference>
<dbReference type="FunFam" id="3.30.565.10:FF:000010">
    <property type="entry name" value="Sensor histidine kinase RcsC"/>
    <property type="match status" value="1"/>
</dbReference>
<dbReference type="EC" id="2.7.13.3" evidence="3"/>
<dbReference type="Gene3D" id="3.40.190.10">
    <property type="entry name" value="Periplasmic binding protein-like II"/>
    <property type="match status" value="4"/>
</dbReference>
<dbReference type="InterPro" id="IPR036890">
    <property type="entry name" value="HATPase_C_sf"/>
</dbReference>
<feature type="transmembrane region" description="Helical" evidence="11">
    <location>
        <begin position="515"/>
        <end position="536"/>
    </location>
</feature>
<dbReference type="GO" id="GO:0000155">
    <property type="term" value="F:phosphorelay sensor kinase activity"/>
    <property type="evidence" value="ECO:0007669"/>
    <property type="project" value="InterPro"/>
</dbReference>
<evidence type="ECO:0000256" key="4">
    <source>
        <dbReference type="ARBA" id="ARBA00018672"/>
    </source>
</evidence>
<dbReference type="STRING" id="180332.GCA_000797495_03523"/>
<evidence type="ECO:0000256" key="12">
    <source>
        <dbReference type="SAM" id="SignalP"/>
    </source>
</evidence>
<dbReference type="InterPro" id="IPR036097">
    <property type="entry name" value="HisK_dim/P_sf"/>
</dbReference>
<dbReference type="Pfam" id="PF02518">
    <property type="entry name" value="HATPase_c"/>
    <property type="match status" value="1"/>
</dbReference>
<dbReference type="SMART" id="SM00387">
    <property type="entry name" value="HATPase_c"/>
    <property type="match status" value="1"/>
</dbReference>
<dbReference type="CDD" id="cd17546">
    <property type="entry name" value="REC_hyHK_CKI1_RcsC-like"/>
    <property type="match status" value="1"/>
</dbReference>
<evidence type="ECO:0000313" key="16">
    <source>
        <dbReference type="Proteomes" id="UP000306509"/>
    </source>
</evidence>
<evidence type="ECO:0000256" key="11">
    <source>
        <dbReference type="SAM" id="Phobius"/>
    </source>
</evidence>
<gene>
    <name evidence="15" type="primary">arcB_2</name>
    <name evidence="15" type="ORF">DSM106044_04620</name>
</gene>
<dbReference type="InterPro" id="IPR001789">
    <property type="entry name" value="Sig_transdc_resp-reg_receiver"/>
</dbReference>
<dbReference type="PRINTS" id="PR00344">
    <property type="entry name" value="BCTRLSENSOR"/>
</dbReference>
<dbReference type="AlphaFoldDB" id="A0A4U8Q1G3"/>
<comment type="similarity">
    <text evidence="2">In the N-terminal section; belongs to the phytochrome family.</text>
</comment>
<dbReference type="SUPFAM" id="SSF52172">
    <property type="entry name" value="CheY-like"/>
    <property type="match status" value="1"/>
</dbReference>
<dbReference type="SMART" id="SM00448">
    <property type="entry name" value="REC"/>
    <property type="match status" value="1"/>
</dbReference>
<name>A0A4U8Q1G3_9FIRM</name>
<evidence type="ECO:0000256" key="3">
    <source>
        <dbReference type="ARBA" id="ARBA00012438"/>
    </source>
</evidence>
<dbReference type="SUPFAM" id="SSF55874">
    <property type="entry name" value="ATPase domain of HSP90 chaperone/DNA topoisomerase II/histidine kinase"/>
    <property type="match status" value="1"/>
</dbReference>
<keyword evidence="7" id="KW-0902">Two-component regulatory system</keyword>
<evidence type="ECO:0000256" key="5">
    <source>
        <dbReference type="ARBA" id="ARBA00022553"/>
    </source>
</evidence>
<dbReference type="InterPro" id="IPR004358">
    <property type="entry name" value="Sig_transdc_His_kin-like_C"/>
</dbReference>
<keyword evidence="5 10" id="KW-0597">Phosphoprotein</keyword>
<evidence type="ECO:0000256" key="10">
    <source>
        <dbReference type="PROSITE-ProRule" id="PRU00169"/>
    </source>
</evidence>
<feature type="domain" description="Histidine kinase" evidence="13">
    <location>
        <begin position="565"/>
        <end position="786"/>
    </location>
</feature>
<dbReference type="PROSITE" id="PS50110">
    <property type="entry name" value="RESPONSE_REGULATORY"/>
    <property type="match status" value="1"/>
</dbReference>
<feature type="modified residue" description="4-aspartylphosphate" evidence="10">
    <location>
        <position position="862"/>
    </location>
</feature>
<dbReference type="Gene3D" id="3.40.50.2300">
    <property type="match status" value="1"/>
</dbReference>